<dbReference type="GO" id="GO:0003677">
    <property type="term" value="F:DNA binding"/>
    <property type="evidence" value="ECO:0007669"/>
    <property type="project" value="UniProtKB-KW"/>
</dbReference>
<dbReference type="InterPro" id="IPR041657">
    <property type="entry name" value="HTH_17"/>
</dbReference>
<gene>
    <name evidence="2" type="ORF">ENI96_09950</name>
</gene>
<keyword evidence="2" id="KW-0238">DNA-binding</keyword>
<dbReference type="Pfam" id="PF12728">
    <property type="entry name" value="HTH_17"/>
    <property type="match status" value="1"/>
</dbReference>
<proteinExistence type="predicted"/>
<evidence type="ECO:0000259" key="1">
    <source>
        <dbReference type="Pfam" id="PF12728"/>
    </source>
</evidence>
<feature type="domain" description="Helix-turn-helix" evidence="1">
    <location>
        <begin position="6"/>
        <end position="55"/>
    </location>
</feature>
<sequence>MTKPDLTVKEACAVLGIGRTKAYELMRQGVLRTYKLGPSRRDGVRIRRESVEKLRSRGAGV</sequence>
<organism evidence="2">
    <name type="scientific">Sedimenticola thiotaurini</name>
    <dbReference type="NCBI Taxonomy" id="1543721"/>
    <lineage>
        <taxon>Bacteria</taxon>
        <taxon>Pseudomonadati</taxon>
        <taxon>Pseudomonadota</taxon>
        <taxon>Gammaproteobacteria</taxon>
        <taxon>Chromatiales</taxon>
        <taxon>Sedimenticolaceae</taxon>
        <taxon>Sedimenticola</taxon>
    </lineage>
</organism>
<name>A0A831RNS9_9GAMM</name>
<accession>A0A831RNS9</accession>
<protein>
    <submittedName>
        <fullName evidence="2">DNA-binding protein</fullName>
    </submittedName>
</protein>
<reference evidence="2" key="1">
    <citation type="journal article" date="2020" name="mSystems">
        <title>Genome- and Community-Level Interaction Insights into Carbon Utilization and Element Cycling Functions of Hydrothermarchaeota in Hydrothermal Sediment.</title>
        <authorList>
            <person name="Zhou Z."/>
            <person name="Liu Y."/>
            <person name="Xu W."/>
            <person name="Pan J."/>
            <person name="Luo Z.H."/>
            <person name="Li M."/>
        </authorList>
    </citation>
    <scope>NUCLEOTIDE SEQUENCE [LARGE SCALE GENOMIC DNA]</scope>
    <source>
        <strain evidence="2">HyVt-443</strain>
    </source>
</reference>
<comment type="caution">
    <text evidence="2">The sequence shown here is derived from an EMBL/GenBank/DDBJ whole genome shotgun (WGS) entry which is preliminary data.</text>
</comment>
<dbReference type="AlphaFoldDB" id="A0A831RNS9"/>
<dbReference type="InterPro" id="IPR010093">
    <property type="entry name" value="SinI_DNA-bd"/>
</dbReference>
<evidence type="ECO:0000313" key="2">
    <source>
        <dbReference type="EMBL" id="HEB96736.1"/>
    </source>
</evidence>
<dbReference type="EMBL" id="DRKP01000113">
    <property type="protein sequence ID" value="HEB96736.1"/>
    <property type="molecule type" value="Genomic_DNA"/>
</dbReference>
<dbReference type="Proteomes" id="UP000886251">
    <property type="component" value="Unassembled WGS sequence"/>
</dbReference>
<dbReference type="NCBIfam" id="TIGR01764">
    <property type="entry name" value="excise"/>
    <property type="match status" value="1"/>
</dbReference>